<dbReference type="EMBL" id="JAGKQM010000005">
    <property type="protein sequence ID" value="KAH0924476.1"/>
    <property type="molecule type" value="Genomic_DNA"/>
</dbReference>
<keyword evidence="2" id="KW-1185">Reference proteome</keyword>
<accession>A0ABQ8D586</accession>
<proteinExistence type="predicted"/>
<organism evidence="1 2">
    <name type="scientific">Brassica napus</name>
    <name type="common">Rape</name>
    <dbReference type="NCBI Taxonomy" id="3708"/>
    <lineage>
        <taxon>Eukaryota</taxon>
        <taxon>Viridiplantae</taxon>
        <taxon>Streptophyta</taxon>
        <taxon>Embryophyta</taxon>
        <taxon>Tracheophyta</taxon>
        <taxon>Spermatophyta</taxon>
        <taxon>Magnoliopsida</taxon>
        <taxon>eudicotyledons</taxon>
        <taxon>Gunneridae</taxon>
        <taxon>Pentapetalae</taxon>
        <taxon>rosids</taxon>
        <taxon>malvids</taxon>
        <taxon>Brassicales</taxon>
        <taxon>Brassicaceae</taxon>
        <taxon>Brassiceae</taxon>
        <taxon>Brassica</taxon>
    </lineage>
</organism>
<evidence type="ECO:0000313" key="2">
    <source>
        <dbReference type="Proteomes" id="UP000824890"/>
    </source>
</evidence>
<name>A0ABQ8D586_BRANA</name>
<comment type="caution">
    <text evidence="1">The sequence shown here is derived from an EMBL/GenBank/DDBJ whole genome shotgun (WGS) entry which is preliminary data.</text>
</comment>
<evidence type="ECO:0000313" key="1">
    <source>
        <dbReference type="EMBL" id="KAH0924476.1"/>
    </source>
</evidence>
<gene>
    <name evidence="1" type="ORF">HID58_016732</name>
</gene>
<reference evidence="1 2" key="1">
    <citation type="submission" date="2021-05" db="EMBL/GenBank/DDBJ databases">
        <title>Genome Assembly of Synthetic Allotetraploid Brassica napus Reveals Homoeologous Exchanges between Subgenomes.</title>
        <authorList>
            <person name="Davis J.T."/>
        </authorList>
    </citation>
    <scope>NUCLEOTIDE SEQUENCE [LARGE SCALE GENOMIC DNA]</scope>
    <source>
        <strain evidence="2">cv. Da-Ae</strain>
        <tissue evidence="1">Seedling</tissue>
    </source>
</reference>
<dbReference type="Proteomes" id="UP000824890">
    <property type="component" value="Unassembled WGS sequence"/>
</dbReference>
<protein>
    <submittedName>
        <fullName evidence="1">Uncharacterized protein</fullName>
    </submittedName>
</protein>
<sequence>MGIKERLIRFDQGDERATKVKGHDFIGGTNELATYEDSWYRRGAAYPEKSLLDLTAVGVGVNFVDRWLNPKVTEQDLNGVAETT</sequence>